<evidence type="ECO:0000256" key="5">
    <source>
        <dbReference type="ARBA" id="ARBA00005062"/>
    </source>
</evidence>
<dbReference type="InterPro" id="IPR045865">
    <property type="entry name" value="ACT-like_dom_sf"/>
</dbReference>
<comment type="subunit">
    <text evidence="9 28">Homotetramer.</text>
</comment>
<evidence type="ECO:0000259" key="30">
    <source>
        <dbReference type="Pfam" id="PF00742"/>
    </source>
</evidence>
<dbReference type="InterPro" id="IPR036393">
    <property type="entry name" value="AceGlu_kinase-like_sf"/>
</dbReference>
<dbReference type="Gene3D" id="3.40.50.720">
    <property type="entry name" value="NAD(P)-binding Rossmann-like Domain"/>
    <property type="match status" value="1"/>
</dbReference>
<dbReference type="InterPro" id="IPR054352">
    <property type="entry name" value="ACT_Aspartokinase"/>
</dbReference>
<keyword evidence="15 28" id="KW-0418">Kinase</keyword>
<evidence type="ECO:0000259" key="32">
    <source>
        <dbReference type="Pfam" id="PF22468"/>
    </source>
</evidence>
<evidence type="ECO:0000256" key="25">
    <source>
        <dbReference type="ARBA" id="ARBA00048561"/>
    </source>
</evidence>
<dbReference type="GO" id="GO:0009088">
    <property type="term" value="P:threonine biosynthetic process"/>
    <property type="evidence" value="ECO:0007669"/>
    <property type="project" value="UniProtKB-UniRule"/>
</dbReference>
<feature type="domain" description="Aspartate/homoserine dehydrogenase NAD-binding" evidence="31">
    <location>
        <begin position="474"/>
        <end position="608"/>
    </location>
</feature>
<keyword evidence="14 28" id="KW-0547">Nucleotide-binding</keyword>
<gene>
    <name evidence="33" type="ORF">D9V73_00930</name>
</gene>
<evidence type="ECO:0000256" key="19">
    <source>
        <dbReference type="ARBA" id="ARBA00023027"/>
    </source>
</evidence>
<evidence type="ECO:0000256" key="15">
    <source>
        <dbReference type="ARBA" id="ARBA00022777"/>
    </source>
</evidence>
<evidence type="ECO:0000313" key="34">
    <source>
        <dbReference type="Proteomes" id="UP000298566"/>
    </source>
</evidence>
<dbReference type="GO" id="GO:0004072">
    <property type="term" value="F:aspartate kinase activity"/>
    <property type="evidence" value="ECO:0007669"/>
    <property type="project" value="UniProtKB-UniRule"/>
</dbReference>
<evidence type="ECO:0000256" key="22">
    <source>
        <dbReference type="ARBA" id="ARBA00023167"/>
    </source>
</evidence>
<comment type="function">
    <text evidence="24">Bifunctional aspartate kinase and homoserine dehydrogenase that catalyzes the first and the third steps toward the synthesis of lysine, methionine and threonine from aspartate.</text>
</comment>
<dbReference type="NCBIfam" id="TIGR00657">
    <property type="entry name" value="asp_kinases"/>
    <property type="match status" value="1"/>
</dbReference>
<dbReference type="Gene3D" id="1.20.120.1320">
    <property type="entry name" value="Aspartokinase, catalytic domain"/>
    <property type="match status" value="1"/>
</dbReference>
<dbReference type="Gene3D" id="3.30.360.10">
    <property type="entry name" value="Dihydrodipicolinate Reductase, domain 2"/>
    <property type="match status" value="1"/>
</dbReference>
<comment type="pathway">
    <text evidence="4 28">Amino-acid biosynthesis; L-threonine biosynthesis; L-threonine from L-aspartate: step 3/5.</text>
</comment>
<dbReference type="InterPro" id="IPR001048">
    <property type="entry name" value="Asp/Glu/Uridylate_kinase"/>
</dbReference>
<protein>
    <recommendedName>
        <fullName evidence="28">Bifunctional aspartokinase/homoserine dehydrogenase</fullName>
    </recommendedName>
    <domain>
        <recommendedName>
            <fullName evidence="28">Aspartokinase</fullName>
            <ecNumber evidence="28">2.7.2.4</ecNumber>
        </recommendedName>
    </domain>
    <domain>
        <recommendedName>
            <fullName evidence="28">Homoserine dehydrogenase</fullName>
            <ecNumber evidence="28">1.1.1.3</ecNumber>
        </recommendedName>
    </domain>
</protein>
<dbReference type="UniPathway" id="UPA00034">
    <property type="reaction ID" value="UER00015"/>
</dbReference>
<dbReference type="FunFam" id="3.30.2130.10:FF:000001">
    <property type="entry name" value="Bifunctional aspartokinase/homoserine dehydrogenase"/>
    <property type="match status" value="1"/>
</dbReference>
<feature type="domain" description="Aspartokinase ACT" evidence="32">
    <location>
        <begin position="400"/>
        <end position="459"/>
    </location>
</feature>
<evidence type="ECO:0000313" key="33">
    <source>
        <dbReference type="EMBL" id="QCI23217.1"/>
    </source>
</evidence>
<dbReference type="InterPro" id="IPR042199">
    <property type="entry name" value="AsparK_Bifunc_asparK/hSer_DH"/>
</dbReference>
<keyword evidence="13" id="KW-0479">Metal-binding</keyword>
<dbReference type="GO" id="GO:0046872">
    <property type="term" value="F:metal ion binding"/>
    <property type="evidence" value="ECO:0007669"/>
    <property type="project" value="UniProtKB-KW"/>
</dbReference>
<dbReference type="InterPro" id="IPR001341">
    <property type="entry name" value="Asp_kinase"/>
</dbReference>
<dbReference type="GO" id="GO:0005524">
    <property type="term" value="F:ATP binding"/>
    <property type="evidence" value="ECO:0007669"/>
    <property type="project" value="UniProtKB-UniRule"/>
</dbReference>
<evidence type="ECO:0000256" key="27">
    <source>
        <dbReference type="ARBA" id="ARBA00049031"/>
    </source>
</evidence>
<evidence type="ECO:0000259" key="29">
    <source>
        <dbReference type="Pfam" id="PF00696"/>
    </source>
</evidence>
<evidence type="ECO:0000256" key="14">
    <source>
        <dbReference type="ARBA" id="ARBA00022741"/>
    </source>
</evidence>
<dbReference type="InterPro" id="IPR041743">
    <property type="entry name" value="AK-HSDH_N"/>
</dbReference>
<dbReference type="EMBL" id="CP033004">
    <property type="protein sequence ID" value="QCI23217.1"/>
    <property type="molecule type" value="Genomic_DNA"/>
</dbReference>
<dbReference type="FunFam" id="3.40.50.720:FF:000083">
    <property type="entry name" value="Bifunctional aspartokinase/homoserine dehydrogenase"/>
    <property type="match status" value="1"/>
</dbReference>
<dbReference type="Proteomes" id="UP000298566">
    <property type="component" value="Chromosome"/>
</dbReference>
<comment type="pathway">
    <text evidence="5 28">Amino-acid biosynthesis; L-methionine biosynthesis via de novo pathway; L-homoserine from L-aspartate: step 3/3.</text>
</comment>
<dbReference type="OrthoDB" id="9799110at2"/>
<dbReference type="SUPFAM" id="SSF51735">
    <property type="entry name" value="NAD(P)-binding Rossmann-fold domains"/>
    <property type="match status" value="1"/>
</dbReference>
<dbReference type="InterPro" id="IPR018042">
    <property type="entry name" value="Aspartate_kinase_CS"/>
</dbReference>
<evidence type="ECO:0000256" key="3">
    <source>
        <dbReference type="ARBA" id="ARBA00004986"/>
    </source>
</evidence>
<dbReference type="GO" id="GO:0009089">
    <property type="term" value="P:lysine biosynthetic process via diaminopimelate"/>
    <property type="evidence" value="ECO:0007669"/>
    <property type="project" value="UniProtKB-UniRule"/>
</dbReference>
<evidence type="ECO:0000256" key="23">
    <source>
        <dbReference type="ARBA" id="ARBA00023268"/>
    </source>
</evidence>
<dbReference type="InterPro" id="IPR001342">
    <property type="entry name" value="HDH_cat"/>
</dbReference>
<dbReference type="InterPro" id="IPR049638">
    <property type="entry name" value="AK-HD"/>
</dbReference>
<keyword evidence="23" id="KW-0511">Multifunctional enzyme</keyword>
<dbReference type="PANTHER" id="PTHR43070:SF3">
    <property type="entry name" value="HOMOSERINE DEHYDROGENASE"/>
    <property type="match status" value="1"/>
</dbReference>
<keyword evidence="17 28" id="KW-0521">NADP</keyword>
<evidence type="ECO:0000256" key="2">
    <source>
        <dbReference type="ARBA" id="ARBA00004766"/>
    </source>
</evidence>
<keyword evidence="19" id="KW-0520">NAD</keyword>
<dbReference type="CDD" id="cd04257">
    <property type="entry name" value="AAK_AK-HSDH"/>
    <property type="match status" value="1"/>
</dbReference>
<dbReference type="Pfam" id="PF03447">
    <property type="entry name" value="NAD_binding_3"/>
    <property type="match status" value="1"/>
</dbReference>
<dbReference type="Pfam" id="PF00696">
    <property type="entry name" value="AA_kinase"/>
    <property type="match status" value="1"/>
</dbReference>
<comment type="catalytic activity">
    <reaction evidence="25">
        <text>L-aspartate + ATP = 4-phospho-L-aspartate + ADP</text>
        <dbReference type="Rhea" id="RHEA:23776"/>
        <dbReference type="ChEBI" id="CHEBI:29991"/>
        <dbReference type="ChEBI" id="CHEBI:30616"/>
        <dbReference type="ChEBI" id="CHEBI:57535"/>
        <dbReference type="ChEBI" id="CHEBI:456216"/>
        <dbReference type="EC" id="2.7.2.4"/>
    </reaction>
    <physiologicalReaction direction="left-to-right" evidence="25">
        <dbReference type="Rhea" id="RHEA:23777"/>
    </physiologicalReaction>
</comment>
<comment type="pathway">
    <text evidence="2 28">Amino-acid biosynthesis; L-lysine biosynthesis via DAP pathway; (S)-tetrahydrodipicolinate from L-aspartate: step 1/4.</text>
</comment>
<evidence type="ECO:0000256" key="11">
    <source>
        <dbReference type="ARBA" id="ARBA00022679"/>
    </source>
</evidence>
<keyword evidence="11 28" id="KW-0808">Transferase</keyword>
<dbReference type="FunFam" id="3.30.360.10:FF:000006">
    <property type="entry name" value="Bifunctional aspartokinase/homoserine dehydrogenase"/>
    <property type="match status" value="1"/>
</dbReference>
<evidence type="ECO:0000256" key="13">
    <source>
        <dbReference type="ARBA" id="ARBA00022723"/>
    </source>
</evidence>
<dbReference type="InterPro" id="IPR019811">
    <property type="entry name" value="HDH_CS"/>
</dbReference>
<keyword evidence="22" id="KW-0486">Methionine biosynthesis</keyword>
<dbReference type="GO" id="GO:0009090">
    <property type="term" value="P:homoserine biosynthetic process"/>
    <property type="evidence" value="ECO:0007669"/>
    <property type="project" value="UniProtKB-ARBA"/>
</dbReference>
<dbReference type="InterPro" id="IPR036291">
    <property type="entry name" value="NAD(P)-bd_dom_sf"/>
</dbReference>
<accession>A0A4D6Y2C5</accession>
<evidence type="ECO:0000256" key="28">
    <source>
        <dbReference type="PIRNR" id="PIRNR000727"/>
    </source>
</evidence>
<dbReference type="Pfam" id="PF22468">
    <property type="entry name" value="ACT_9"/>
    <property type="match status" value="2"/>
</dbReference>
<feature type="domain" description="Aspartokinase ACT" evidence="32">
    <location>
        <begin position="321"/>
        <end position="379"/>
    </location>
</feature>
<reference evidence="33 34" key="1">
    <citation type="submission" date="2018-10" db="EMBL/GenBank/DDBJ databases">
        <title>Comparative functional genomics of the obligate endosymbiont Buchnera aphidicola.</title>
        <authorList>
            <person name="Chong R.A."/>
        </authorList>
    </citation>
    <scope>NUCLEOTIDE SEQUENCE [LARGE SCALE GENOMIC DNA]</scope>
    <source>
        <strain evidence="33 34">Mrh</strain>
    </source>
</reference>
<dbReference type="UniPathway" id="UPA00051">
    <property type="reaction ID" value="UER00462"/>
</dbReference>
<dbReference type="EC" id="2.7.2.4" evidence="28"/>
<evidence type="ECO:0000256" key="9">
    <source>
        <dbReference type="ARBA" id="ARBA00011881"/>
    </source>
</evidence>
<feature type="domain" description="Aspartate/glutamate/uridylate kinase" evidence="29">
    <location>
        <begin position="2"/>
        <end position="285"/>
    </location>
</feature>
<evidence type="ECO:0000256" key="17">
    <source>
        <dbReference type="ARBA" id="ARBA00022857"/>
    </source>
</evidence>
<keyword evidence="16 28" id="KW-0067">ATP-binding</keyword>
<dbReference type="GO" id="GO:0050661">
    <property type="term" value="F:NADP binding"/>
    <property type="evidence" value="ECO:0007669"/>
    <property type="project" value="UniProtKB-UniRule"/>
</dbReference>
<dbReference type="NCBIfam" id="NF006959">
    <property type="entry name" value="PRK09436.1"/>
    <property type="match status" value="1"/>
</dbReference>
<proteinExistence type="inferred from homology"/>
<comment type="similarity">
    <text evidence="7 28">In the C-terminal section; belongs to the homoserine dehydrogenase family.</text>
</comment>
<dbReference type="SUPFAM" id="SSF55347">
    <property type="entry name" value="Glyceraldehyde-3-phosphate dehydrogenase-like, C-terminal domain"/>
    <property type="match status" value="1"/>
</dbReference>
<keyword evidence="18 28" id="KW-0560">Oxidoreductase</keyword>
<dbReference type="SUPFAM" id="SSF55021">
    <property type="entry name" value="ACT-like"/>
    <property type="match status" value="2"/>
</dbReference>
<dbReference type="EC" id="1.1.1.3" evidence="28"/>
<evidence type="ECO:0000259" key="31">
    <source>
        <dbReference type="Pfam" id="PF03447"/>
    </source>
</evidence>
<dbReference type="SUPFAM" id="SSF53633">
    <property type="entry name" value="Carbamate kinase-like"/>
    <property type="match status" value="1"/>
</dbReference>
<evidence type="ECO:0000256" key="24">
    <source>
        <dbReference type="ARBA" id="ARBA00044938"/>
    </source>
</evidence>
<keyword evidence="10 28" id="KW-0028">Amino-acid biosynthesis</keyword>
<dbReference type="RefSeq" id="WP_158336418.1">
    <property type="nucleotide sequence ID" value="NZ_CP033004.1"/>
</dbReference>
<dbReference type="GO" id="GO:0009086">
    <property type="term" value="P:methionine biosynthetic process"/>
    <property type="evidence" value="ECO:0007669"/>
    <property type="project" value="UniProtKB-KW"/>
</dbReference>
<keyword evidence="20" id="KW-0915">Sodium</keyword>
<dbReference type="GO" id="GO:0004412">
    <property type="term" value="F:homoserine dehydrogenase activity"/>
    <property type="evidence" value="ECO:0007669"/>
    <property type="project" value="UniProtKB-UniRule"/>
</dbReference>
<evidence type="ECO:0000256" key="20">
    <source>
        <dbReference type="ARBA" id="ARBA00023053"/>
    </source>
</evidence>
<organism evidence="33 34">
    <name type="scientific">Buchnera aphidicola subsp. Melaphis rhois</name>
    <dbReference type="NCBI Taxonomy" id="118103"/>
    <lineage>
        <taxon>Bacteria</taxon>
        <taxon>Pseudomonadati</taxon>
        <taxon>Pseudomonadota</taxon>
        <taxon>Gammaproteobacteria</taxon>
        <taxon>Enterobacterales</taxon>
        <taxon>Erwiniaceae</taxon>
        <taxon>Buchnera</taxon>
    </lineage>
</organism>
<evidence type="ECO:0000256" key="26">
    <source>
        <dbReference type="ARBA" id="ARBA00048841"/>
    </source>
</evidence>
<comment type="catalytic activity">
    <reaction evidence="26">
        <text>L-homoserine + NADP(+) = L-aspartate 4-semialdehyde + NADPH + H(+)</text>
        <dbReference type="Rhea" id="RHEA:15761"/>
        <dbReference type="ChEBI" id="CHEBI:15378"/>
        <dbReference type="ChEBI" id="CHEBI:57476"/>
        <dbReference type="ChEBI" id="CHEBI:57783"/>
        <dbReference type="ChEBI" id="CHEBI:58349"/>
        <dbReference type="ChEBI" id="CHEBI:537519"/>
        <dbReference type="EC" id="1.1.1.3"/>
    </reaction>
    <physiologicalReaction direction="right-to-left" evidence="26">
        <dbReference type="Rhea" id="RHEA:15763"/>
    </physiologicalReaction>
</comment>
<dbReference type="InterPro" id="IPR011147">
    <property type="entry name" value="Bifunc_Aspkin/hSer_DH"/>
</dbReference>
<evidence type="ECO:0000256" key="7">
    <source>
        <dbReference type="ARBA" id="ARBA00007952"/>
    </source>
</evidence>
<dbReference type="PROSITE" id="PS01042">
    <property type="entry name" value="HOMOSER_DHGENASE"/>
    <property type="match status" value="1"/>
</dbReference>
<dbReference type="PROSITE" id="PS00324">
    <property type="entry name" value="ASPARTOKINASE"/>
    <property type="match status" value="1"/>
</dbReference>
<comment type="pathway">
    <text evidence="6 28">Amino-acid biosynthesis; L-threonine biosynthesis; L-threonine from L-aspartate: step 1/5.</text>
</comment>
<evidence type="ECO:0000256" key="6">
    <source>
        <dbReference type="ARBA" id="ARBA00005139"/>
    </source>
</evidence>
<evidence type="ECO:0000256" key="4">
    <source>
        <dbReference type="ARBA" id="ARBA00005056"/>
    </source>
</evidence>
<evidence type="ECO:0000256" key="18">
    <source>
        <dbReference type="ARBA" id="ARBA00023002"/>
    </source>
</evidence>
<name>A0A4D6Y2C5_BUCMH</name>
<evidence type="ECO:0000256" key="16">
    <source>
        <dbReference type="ARBA" id="ARBA00022840"/>
    </source>
</evidence>
<dbReference type="Gene3D" id="3.40.1160.10">
    <property type="entry name" value="Acetylglutamate kinase-like"/>
    <property type="match status" value="1"/>
</dbReference>
<comment type="cofactor">
    <cofactor evidence="1">
        <name>a metal cation</name>
        <dbReference type="ChEBI" id="CHEBI:25213"/>
    </cofactor>
</comment>
<dbReference type="PANTHER" id="PTHR43070">
    <property type="match status" value="1"/>
</dbReference>
<comment type="catalytic activity">
    <reaction evidence="27">
        <text>L-homoserine + NAD(+) = L-aspartate 4-semialdehyde + NADH + H(+)</text>
        <dbReference type="Rhea" id="RHEA:15757"/>
        <dbReference type="ChEBI" id="CHEBI:15378"/>
        <dbReference type="ChEBI" id="CHEBI:57476"/>
        <dbReference type="ChEBI" id="CHEBI:57540"/>
        <dbReference type="ChEBI" id="CHEBI:57945"/>
        <dbReference type="ChEBI" id="CHEBI:537519"/>
        <dbReference type="EC" id="1.1.1.3"/>
    </reaction>
    <physiologicalReaction direction="right-to-left" evidence="27">
        <dbReference type="Rhea" id="RHEA:15759"/>
    </physiologicalReaction>
</comment>
<sequence length="817" mass="91196">MKILKFGGTSLENAAKFLFVSNIIEKNYKSEQIAVILSAPANVTNLLNDIIEKAINKKNILSDVNLIKNIFFKIVSNIYDENKNFPYKIIIEKINNKFEKLKQIIHGINLLNQCPDNIRAKIICYGELLSVTIMDGILQSKYYKVTIIDPVKNLLVIGKNYLDSIIDIPISTKRINEINIPKNHIILMAGFIAGNKNNELVVLGRNGSDYSAAILSVCLKGNICEIWTDVDGVYTCDPKIVKDAKLLKFLSYQEAIEFSHFGAKVLHPKTILPISQFNIPCLIKNTINPNSIGTIICQNSNENTMFIKGVANLNDIAMFNISSSKMNNMTKISSRILSSMSSIGIWMILIIQSSSEFDINFCILQNYVKITRNILENEFQLELKNKLLKPIKIIEKLAILSVIGSGIKNQEENVFSKIFLALARNNINIFAISQGSLQNSISIVIKNDSIMSGVKAVHSVLFNKNSIIELFLIGIGGVGKALLDQLGAQQNSLKLKHIDILVYGIANSKKFLINTNGINLKDWNKNFSIATDLFDINSLINLSKTNNLINPVVVDCTSDNNIANQYPILLSNGFNVVTSNKKANTSSLKYYKEIRLAALHTNKKFLYETNVGAGLPVIENLKNLLNAGDKLIHFKGILSGSLSFIFGKLEENIPLSKAIKQAQQLGFTEPNPKDDLSGIDVARKLLILAREIGLKLELKDILIEPILPKDFNYISNTNNFIEQLTVLDKIFSDRIKKTKKIGKTLRYIGIINKEGQCQVKLDEVDKRDPLYDIKNGENALVFYSKYYQPVPLVLRGYGAGNNVTAAGVFSDILRVLP</sequence>
<feature type="domain" description="Homoserine dehydrogenase catalytic" evidence="30">
    <location>
        <begin position="616"/>
        <end position="813"/>
    </location>
</feature>
<evidence type="ECO:0000256" key="1">
    <source>
        <dbReference type="ARBA" id="ARBA00001920"/>
    </source>
</evidence>
<comment type="pathway">
    <text evidence="3 28">Amino-acid biosynthesis; L-methionine biosynthesis via de novo pathway; L-homoserine from L-aspartate: step 1/3.</text>
</comment>
<evidence type="ECO:0000256" key="12">
    <source>
        <dbReference type="ARBA" id="ARBA00022697"/>
    </source>
</evidence>
<dbReference type="InterPro" id="IPR005106">
    <property type="entry name" value="Asp/hSer_DH_NAD-bd"/>
</dbReference>
<dbReference type="AlphaFoldDB" id="A0A4D6Y2C5"/>
<dbReference type="UniPathway" id="UPA00050">
    <property type="reaction ID" value="UER00063"/>
</dbReference>
<dbReference type="Gene3D" id="3.30.2130.10">
    <property type="entry name" value="VC0802-like"/>
    <property type="match status" value="1"/>
</dbReference>
<keyword evidence="21" id="KW-0457">Lysine biosynthesis</keyword>
<comment type="similarity">
    <text evidence="8 28">In the N-terminal section; belongs to the aspartokinase family.</text>
</comment>
<evidence type="ECO:0000256" key="8">
    <source>
        <dbReference type="ARBA" id="ARBA00010046"/>
    </source>
</evidence>
<evidence type="ECO:0000256" key="10">
    <source>
        <dbReference type="ARBA" id="ARBA00022605"/>
    </source>
</evidence>
<evidence type="ECO:0000256" key="21">
    <source>
        <dbReference type="ARBA" id="ARBA00023154"/>
    </source>
</evidence>
<keyword evidence="12" id="KW-0791">Threonine biosynthesis</keyword>
<dbReference type="PIRSF" id="PIRSF000727">
    <property type="entry name" value="ThrA"/>
    <property type="match status" value="1"/>
</dbReference>
<dbReference type="Pfam" id="PF00742">
    <property type="entry name" value="Homoserine_dh"/>
    <property type="match status" value="1"/>
</dbReference>